<comment type="caution">
    <text evidence="1">The sequence shown here is derived from an EMBL/GenBank/DDBJ whole genome shotgun (WGS) entry which is preliminary data.</text>
</comment>
<accession>A0A8J3IAZ0</accession>
<sequence>MPFMGGMETSYVTIKQQQWQWMMKRADPLVVLLHAALLVGSSGRLSSYLLILSIIHCLRVS</sequence>
<dbReference type="EMBL" id="BNJF01000004">
    <property type="protein sequence ID" value="GHO48724.1"/>
    <property type="molecule type" value="Genomic_DNA"/>
</dbReference>
<gene>
    <name evidence="1" type="ORF">KSX_68870</name>
</gene>
<reference evidence="1" key="1">
    <citation type="submission" date="2020-10" db="EMBL/GenBank/DDBJ databases">
        <title>Taxonomic study of unclassified bacteria belonging to the class Ktedonobacteria.</title>
        <authorList>
            <person name="Yabe S."/>
            <person name="Wang C.M."/>
            <person name="Zheng Y."/>
            <person name="Sakai Y."/>
            <person name="Cavaletti L."/>
            <person name="Monciardini P."/>
            <person name="Donadio S."/>
        </authorList>
    </citation>
    <scope>NUCLEOTIDE SEQUENCE</scope>
    <source>
        <strain evidence="1">SOSP1-1</strain>
    </source>
</reference>
<name>A0A8J3IAZ0_9CHLR</name>
<keyword evidence="2" id="KW-1185">Reference proteome</keyword>
<protein>
    <submittedName>
        <fullName evidence="1">Uncharacterized protein</fullName>
    </submittedName>
</protein>
<evidence type="ECO:0000313" key="2">
    <source>
        <dbReference type="Proteomes" id="UP000612362"/>
    </source>
</evidence>
<dbReference type="Proteomes" id="UP000612362">
    <property type="component" value="Unassembled WGS sequence"/>
</dbReference>
<organism evidence="1 2">
    <name type="scientific">Ktedonospora formicarum</name>
    <dbReference type="NCBI Taxonomy" id="2778364"/>
    <lineage>
        <taxon>Bacteria</taxon>
        <taxon>Bacillati</taxon>
        <taxon>Chloroflexota</taxon>
        <taxon>Ktedonobacteria</taxon>
        <taxon>Ktedonobacterales</taxon>
        <taxon>Ktedonobacteraceae</taxon>
        <taxon>Ktedonospora</taxon>
    </lineage>
</organism>
<dbReference type="AlphaFoldDB" id="A0A8J3IAZ0"/>
<proteinExistence type="predicted"/>
<evidence type="ECO:0000313" key="1">
    <source>
        <dbReference type="EMBL" id="GHO48724.1"/>
    </source>
</evidence>